<dbReference type="Proteomes" id="UP000800036">
    <property type="component" value="Unassembled WGS sequence"/>
</dbReference>
<evidence type="ECO:0000313" key="2">
    <source>
        <dbReference type="Proteomes" id="UP000800036"/>
    </source>
</evidence>
<proteinExistence type="predicted"/>
<reference evidence="1" key="1">
    <citation type="journal article" date="2020" name="Stud. Mycol.">
        <title>101 Dothideomycetes genomes: a test case for predicting lifestyles and emergence of pathogens.</title>
        <authorList>
            <person name="Haridas S."/>
            <person name="Albert R."/>
            <person name="Binder M."/>
            <person name="Bloem J."/>
            <person name="Labutti K."/>
            <person name="Salamov A."/>
            <person name="Andreopoulos B."/>
            <person name="Baker S."/>
            <person name="Barry K."/>
            <person name="Bills G."/>
            <person name="Bluhm B."/>
            <person name="Cannon C."/>
            <person name="Castanera R."/>
            <person name="Culley D."/>
            <person name="Daum C."/>
            <person name="Ezra D."/>
            <person name="Gonzalez J."/>
            <person name="Henrissat B."/>
            <person name="Kuo A."/>
            <person name="Liang C."/>
            <person name="Lipzen A."/>
            <person name="Lutzoni F."/>
            <person name="Magnuson J."/>
            <person name="Mondo S."/>
            <person name="Nolan M."/>
            <person name="Ohm R."/>
            <person name="Pangilinan J."/>
            <person name="Park H.-J."/>
            <person name="Ramirez L."/>
            <person name="Alfaro M."/>
            <person name="Sun H."/>
            <person name="Tritt A."/>
            <person name="Yoshinaga Y."/>
            <person name="Zwiers L.-H."/>
            <person name="Turgeon B."/>
            <person name="Goodwin S."/>
            <person name="Spatafora J."/>
            <person name="Crous P."/>
            <person name="Grigoriev I."/>
        </authorList>
    </citation>
    <scope>NUCLEOTIDE SEQUENCE</scope>
    <source>
        <strain evidence="1">CBS 107.79</strain>
    </source>
</reference>
<keyword evidence="2" id="KW-1185">Reference proteome</keyword>
<organism evidence="1 2">
    <name type="scientific">Bimuria novae-zelandiae CBS 107.79</name>
    <dbReference type="NCBI Taxonomy" id="1447943"/>
    <lineage>
        <taxon>Eukaryota</taxon>
        <taxon>Fungi</taxon>
        <taxon>Dikarya</taxon>
        <taxon>Ascomycota</taxon>
        <taxon>Pezizomycotina</taxon>
        <taxon>Dothideomycetes</taxon>
        <taxon>Pleosporomycetidae</taxon>
        <taxon>Pleosporales</taxon>
        <taxon>Massarineae</taxon>
        <taxon>Didymosphaeriaceae</taxon>
        <taxon>Bimuria</taxon>
    </lineage>
</organism>
<gene>
    <name evidence="1" type="ORF">BU23DRAFT_574806</name>
</gene>
<dbReference type="AlphaFoldDB" id="A0A6A5UNP4"/>
<sequence length="118" mass="12866">MRLKRETASAVIAMIATYILGKWRLDREAAGAGAITSEILALTRGLLSPLYLGKNFDVFEALTSVSPDQSKPRAILTTRGKTAQTIMLRSSGIHKNIPAAMQGLLEDVSMYIIQKTKC</sequence>
<evidence type="ECO:0000313" key="1">
    <source>
        <dbReference type="EMBL" id="KAF1965549.1"/>
    </source>
</evidence>
<accession>A0A6A5UNP4</accession>
<name>A0A6A5UNP4_9PLEO</name>
<protein>
    <submittedName>
        <fullName evidence="1">Uncharacterized protein</fullName>
    </submittedName>
</protein>
<dbReference type="EMBL" id="ML976760">
    <property type="protein sequence ID" value="KAF1965549.1"/>
    <property type="molecule type" value="Genomic_DNA"/>
</dbReference>